<evidence type="ECO:0000313" key="2">
    <source>
        <dbReference type="Proteomes" id="UP000541444"/>
    </source>
</evidence>
<name>A0A7J7MTZ0_9MAGN</name>
<gene>
    <name evidence="1" type="ORF">GIB67_001358</name>
</gene>
<dbReference type="OrthoDB" id="1111395at2759"/>
<reference evidence="1 2" key="1">
    <citation type="journal article" date="2020" name="IScience">
        <title>Genome Sequencing of the Endangered Kingdonia uniflora (Circaeasteraceae, Ranunculales) Reveals Potential Mechanisms of Evolutionary Specialization.</title>
        <authorList>
            <person name="Sun Y."/>
            <person name="Deng T."/>
            <person name="Zhang A."/>
            <person name="Moore M.J."/>
            <person name="Landis J.B."/>
            <person name="Lin N."/>
            <person name="Zhang H."/>
            <person name="Zhang X."/>
            <person name="Huang J."/>
            <person name="Zhang X."/>
            <person name="Sun H."/>
            <person name="Wang H."/>
        </authorList>
    </citation>
    <scope>NUCLEOTIDE SEQUENCE [LARGE SCALE GENOMIC DNA]</scope>
    <source>
        <strain evidence="1">TB1705</strain>
        <tissue evidence="1">Leaf</tissue>
    </source>
</reference>
<dbReference type="PANTHER" id="PTHR45786">
    <property type="entry name" value="DNA BINDING PROTEIN-LIKE"/>
    <property type="match status" value="1"/>
</dbReference>
<dbReference type="Proteomes" id="UP000541444">
    <property type="component" value="Unassembled WGS sequence"/>
</dbReference>
<protein>
    <recommendedName>
        <fullName evidence="3">Helitron helicase-like domain-containing protein</fullName>
    </recommendedName>
</protein>
<dbReference type="AlphaFoldDB" id="A0A7J7MTZ0"/>
<proteinExistence type="predicted"/>
<accession>A0A7J7MTZ0</accession>
<evidence type="ECO:0000313" key="1">
    <source>
        <dbReference type="EMBL" id="KAF6158287.1"/>
    </source>
</evidence>
<dbReference type="EMBL" id="JACGCM010001227">
    <property type="protein sequence ID" value="KAF6158287.1"/>
    <property type="molecule type" value="Genomic_DNA"/>
</dbReference>
<keyword evidence="2" id="KW-1185">Reference proteome</keyword>
<evidence type="ECO:0008006" key="3">
    <source>
        <dbReference type="Google" id="ProtNLM"/>
    </source>
</evidence>
<comment type="caution">
    <text evidence="1">The sequence shown here is derived from an EMBL/GenBank/DDBJ whole genome shotgun (WGS) entry which is preliminary data.</text>
</comment>
<sequence length="240" mass="27513">MGTHQHNNIYDVRKLEMRLDNAGENSDDCGVILGIDETSNTTARVKLDDRILNGRGPKPFSIFGELKHRVGALLPDLGKQAAYAQLYIYDSASTLNARVSRNPQLNTYVLIIIQDNLMEYNPFVPIYRQAYEVLNDVYSTDNQNVNVHAHLHYSSRTDRRRYKLPSTDEIAIIIPVDGQEAPSTRNIIVYLRGGHELIRISECHPAYLPMYYVLLFPHGEIGWEPEIKKWDVNYNRPATK</sequence>
<dbReference type="PANTHER" id="PTHR45786:SF74">
    <property type="entry name" value="ATP-DEPENDENT DNA HELICASE"/>
    <property type="match status" value="1"/>
</dbReference>
<organism evidence="1 2">
    <name type="scientific">Kingdonia uniflora</name>
    <dbReference type="NCBI Taxonomy" id="39325"/>
    <lineage>
        <taxon>Eukaryota</taxon>
        <taxon>Viridiplantae</taxon>
        <taxon>Streptophyta</taxon>
        <taxon>Embryophyta</taxon>
        <taxon>Tracheophyta</taxon>
        <taxon>Spermatophyta</taxon>
        <taxon>Magnoliopsida</taxon>
        <taxon>Ranunculales</taxon>
        <taxon>Circaeasteraceae</taxon>
        <taxon>Kingdonia</taxon>
    </lineage>
</organism>